<evidence type="ECO:0000313" key="4">
    <source>
        <dbReference type="Proteomes" id="UP000297280"/>
    </source>
</evidence>
<keyword evidence="1" id="KW-0175">Coiled coil</keyword>
<feature type="compositionally biased region" description="Basic and acidic residues" evidence="2">
    <location>
        <begin position="981"/>
        <end position="995"/>
    </location>
</feature>
<feature type="region of interest" description="Disordered" evidence="2">
    <location>
        <begin position="968"/>
        <end position="995"/>
    </location>
</feature>
<feature type="region of interest" description="Disordered" evidence="2">
    <location>
        <begin position="35"/>
        <end position="104"/>
    </location>
</feature>
<dbReference type="EMBL" id="PQXO01000188">
    <property type="protein sequence ID" value="TGO88039.1"/>
    <property type="molecule type" value="Genomic_DNA"/>
</dbReference>
<feature type="compositionally biased region" description="Basic and acidic residues" evidence="2">
    <location>
        <begin position="1743"/>
        <end position="1777"/>
    </location>
</feature>
<organism evidence="3 4">
    <name type="scientific">Botrytis porri</name>
    <dbReference type="NCBI Taxonomy" id="87229"/>
    <lineage>
        <taxon>Eukaryota</taxon>
        <taxon>Fungi</taxon>
        <taxon>Dikarya</taxon>
        <taxon>Ascomycota</taxon>
        <taxon>Pezizomycotina</taxon>
        <taxon>Leotiomycetes</taxon>
        <taxon>Helotiales</taxon>
        <taxon>Sclerotiniaceae</taxon>
        <taxon>Botrytis</taxon>
    </lineage>
</organism>
<dbReference type="Proteomes" id="UP000297280">
    <property type="component" value="Unassembled WGS sequence"/>
</dbReference>
<feature type="compositionally biased region" description="Low complexity" evidence="2">
    <location>
        <begin position="1205"/>
        <end position="1219"/>
    </location>
</feature>
<sequence>MDPNAGSFELGQRRILNEEGEESLLSGRLQRLDLERETRTEQGGPALQWGQSLQGAQLQQTYRDGHHNQNQTHFNTGSTEAHNLRSSSAVGVPRSSPAPGSLQSLGALHTNQEQRLLNSSQPPSSSPAQATFQDNYNQSQLSYHWAQPAQPLGYHPSSSFLARNFNGLPLTVGSPIVEERHEPVEYIHKEILELEEQVEKVYEEFCHHRSIRHSGKVNLDNLKAYVAVLEQTLFNTCQRSQQLQIKVLFGTDIGDQFEQLIATQLTRVFPQIEKRYLKRNWEQILGGKRPLPRYPPSGPIYLNRVPQIFKIQIKIVVKAYTILESSLCVCKITEKEYEHSIDIESVHELQEYQFEEACTEVEYDSTTLPIPNSLLPTTKEGGRIPVRSFARIVERISYFFCFDPPLTPDAVPLENLIAKDKDLEQIFPVDKAGTVSVKWGVSCGKETVRRRERTPIKTGTILKKRKSSAKIGSGMDSSSSSEDIGKSSPGPSPRRDSGVDSVTASETDSDESIVTVVSVPTYDVEEDMVLPLNIGSLDGEGDFITIGKIESGLKMLREEKMNKNLQNELEQSSTPSKVIWNGITPLDMDDSNGEDEDEISPSLRGLSRIMASNYRMFRTSRGEEDRMKDSDNNVFAKKESVGSKHSIPTGLPTTSDVVDMPAEDTQAVWHEYAFAGGKNEPDSHIASIASCDNINSSESENELERLFRVDSMHTPEPEISDGYLSYDVSTPINIKEFAFDSRYENKPACYSDMECIQDSETEKEDKYPDIKFTHKINIDLNLEEEKEPEKIGKSAHELLWDEISKSVDKALDTTQENRRRESIRGFSLKVPHLIHEAKQGLYRSPSPTRSSKRNEIVGEVSSLKEVEFCASGLKDRGLGEGGLVTTSEGVGGDYSAQIQEKDDRAIRIEGVSSNLGSPVSLSFMGRGEREHTEAGFEKDEDDSCVSVGVDGENCTLSDSPCRQVKISIPGDENDGAFSDFKGTREDSVERENERDIANSERFSPVHQRVIQLMTPKHGRYHTVREKGGKTPASYRMFESQINEKNASQELGSIAMERKASQYPAKERAFSQPCRANDMTWFHQSSPASFRVDDSKDSDVNGSEEWFLEKEACSEIEEEMEKFWKVNSKGLMARFGKMMGHIDTESEIGEGEENKLPVKMIDLGSSEFTKDENERVSKDSSRVKFRDAPTIIRRSMPQWDGPSSPPLLAAESPAGSARSPSPRKRLQKVNRSKSPTLMKSSSSSLGKLFQNSRVEGMEGEIRDLRREVEELKNMIGRFEREFEGVVDFGGEDFRKMGGRLGDKMKDVWSAVYGKDWEVERIGEGGGDWIKMEEIKLMREVRDLGLLKMVERMKKERDIEKIVRAVNGFLKEKQIKQFEKDLMVPNSTNLELGDKGASAPKTSIEQLLSRESAVGGGLRINESDIAMPQQKIKKLSADEIGLEGEIANWKRQIWDTKDEKSEECDWGVVGGIGATRTSDSDVRDCQVGSDVSSGWIADLFDSTTPCSLHIEKLSDLPSLEKREEIERERIRKAEENGKSEMSLGGVAEKEKCGKRGGDNESELRGLDEGFNKEYKDDKKVEVRYVDSEGDFMDQREAFRYLSSQLEGLGCVKKREKEKRKDIERSIEILGEGPGVMGCKHGCKIIGGRRLDDMEMEGLIEAEIMGEKVTEMEKSDMNASVKGNEEAEEKRVECLIKYLLTKQEGERIKREEWWEKEREGDKKEIQRLGGVVEELRELVLRGMEKGKEKEGGEVCGGEKKMSEEEKHERGDKDEIHDCDKPGCWCQPSGSGSGSGKKDGRYARRKTERAASNVANMRARDVYGDRDQDEDGDWSFEERGVGNGNGNGKGFWDWVGGGILWRQD</sequence>
<evidence type="ECO:0000313" key="3">
    <source>
        <dbReference type="EMBL" id="TGO88039.1"/>
    </source>
</evidence>
<name>A0A4Z1KU54_9HELO</name>
<evidence type="ECO:0000256" key="2">
    <source>
        <dbReference type="SAM" id="MobiDB-lite"/>
    </source>
</evidence>
<feature type="region of interest" description="Disordered" evidence="2">
    <location>
        <begin position="450"/>
        <end position="514"/>
    </location>
</feature>
<reference evidence="3 4" key="1">
    <citation type="submission" date="2017-12" db="EMBL/GenBank/DDBJ databases">
        <title>Comparative genomics of Botrytis spp.</title>
        <authorList>
            <person name="Valero-Jimenez C.A."/>
            <person name="Tapia P."/>
            <person name="Veloso J."/>
            <person name="Silva-Moreno E."/>
            <person name="Staats M."/>
            <person name="Valdes J.H."/>
            <person name="Van Kan J.A.L."/>
        </authorList>
    </citation>
    <scope>NUCLEOTIDE SEQUENCE [LARGE SCALE GENOMIC DNA]</scope>
    <source>
        <strain evidence="3 4">MUCL3349</strain>
    </source>
</reference>
<protein>
    <submittedName>
        <fullName evidence="3">Uncharacterized protein</fullName>
    </submittedName>
</protein>
<comment type="caution">
    <text evidence="3">The sequence shown here is derived from an EMBL/GenBank/DDBJ whole genome shotgun (WGS) entry which is preliminary data.</text>
</comment>
<feature type="compositionally biased region" description="Low complexity" evidence="2">
    <location>
        <begin position="1231"/>
        <end position="1244"/>
    </location>
</feature>
<feature type="region of interest" description="Disordered" evidence="2">
    <location>
        <begin position="1743"/>
        <end position="1845"/>
    </location>
</feature>
<feature type="compositionally biased region" description="Low complexity" evidence="2">
    <location>
        <begin position="469"/>
        <end position="489"/>
    </location>
</feature>
<evidence type="ECO:0000256" key="1">
    <source>
        <dbReference type="SAM" id="Coils"/>
    </source>
</evidence>
<accession>A0A4Z1KU54</accession>
<feature type="compositionally biased region" description="Basic residues" evidence="2">
    <location>
        <begin position="1220"/>
        <end position="1230"/>
    </location>
</feature>
<feature type="compositionally biased region" description="Polar residues" evidence="2">
    <location>
        <begin position="49"/>
        <end position="89"/>
    </location>
</feature>
<keyword evidence="4" id="KW-1185">Reference proteome</keyword>
<feature type="region of interest" description="Disordered" evidence="2">
    <location>
        <begin position="1191"/>
        <end position="1244"/>
    </location>
</feature>
<gene>
    <name evidence="3" type="ORF">BPOR_0188g00150</name>
</gene>
<feature type="coiled-coil region" evidence="1">
    <location>
        <begin position="1253"/>
        <end position="1280"/>
    </location>
</feature>
<proteinExistence type="predicted"/>